<comment type="caution">
    <text evidence="2">The sequence shown here is derived from an EMBL/GenBank/DDBJ whole genome shotgun (WGS) entry which is preliminary data.</text>
</comment>
<proteinExistence type="predicted"/>
<accession>A0A565CSW1</accession>
<evidence type="ECO:0000256" key="1">
    <source>
        <dbReference type="SAM" id="MobiDB-lite"/>
    </source>
</evidence>
<protein>
    <submittedName>
        <fullName evidence="2">Uncharacterized protein</fullName>
    </submittedName>
</protein>
<dbReference type="AlphaFoldDB" id="A0A565CSW1"/>
<feature type="region of interest" description="Disordered" evidence="1">
    <location>
        <begin position="97"/>
        <end position="142"/>
    </location>
</feature>
<dbReference type="EMBL" id="CABITT030000008">
    <property type="protein sequence ID" value="VVB16719.1"/>
    <property type="molecule type" value="Genomic_DNA"/>
</dbReference>
<dbReference type="OrthoDB" id="1083179at2759"/>
<evidence type="ECO:0000313" key="3">
    <source>
        <dbReference type="Proteomes" id="UP000489600"/>
    </source>
</evidence>
<dbReference type="Proteomes" id="UP000489600">
    <property type="component" value="Unassembled WGS sequence"/>
</dbReference>
<gene>
    <name evidence="2" type="ORF">ANE_LOCUS27163</name>
</gene>
<evidence type="ECO:0000313" key="2">
    <source>
        <dbReference type="EMBL" id="VVB16719.1"/>
    </source>
</evidence>
<feature type="compositionally biased region" description="Polar residues" evidence="1">
    <location>
        <begin position="130"/>
        <end position="141"/>
    </location>
</feature>
<organism evidence="2 3">
    <name type="scientific">Arabis nemorensis</name>
    <dbReference type="NCBI Taxonomy" id="586526"/>
    <lineage>
        <taxon>Eukaryota</taxon>
        <taxon>Viridiplantae</taxon>
        <taxon>Streptophyta</taxon>
        <taxon>Embryophyta</taxon>
        <taxon>Tracheophyta</taxon>
        <taxon>Spermatophyta</taxon>
        <taxon>Magnoliopsida</taxon>
        <taxon>eudicotyledons</taxon>
        <taxon>Gunneridae</taxon>
        <taxon>Pentapetalae</taxon>
        <taxon>rosids</taxon>
        <taxon>malvids</taxon>
        <taxon>Brassicales</taxon>
        <taxon>Brassicaceae</taxon>
        <taxon>Arabideae</taxon>
        <taxon>Arabis</taxon>
    </lineage>
</organism>
<keyword evidence="3" id="KW-1185">Reference proteome</keyword>
<name>A0A565CSW1_9BRAS</name>
<sequence length="193" mass="21352">MKSELVVKNQEILLAKRKRKEEFEKIENKYVELAEKLGFVGAEYAYLKSLYGAEVESSGTPSAVMLGIGDTENLIGQGENEVNQNVNKAVSDAILISDESDAEHDDEPLRECNKSPQLSVDKNQEEQCKNRTTSSNENQATGEIFTLRSVYHPPLFSASPSSSSDGYEVVVKVPDNWPNWPISKGPGEESNKP</sequence>
<reference evidence="2" key="1">
    <citation type="submission" date="2019-07" db="EMBL/GenBank/DDBJ databases">
        <authorList>
            <person name="Dittberner H."/>
        </authorList>
    </citation>
    <scope>NUCLEOTIDE SEQUENCE [LARGE SCALE GENOMIC DNA]</scope>
</reference>